<comment type="caution">
    <text evidence="2">The sequence shown here is derived from an EMBL/GenBank/DDBJ whole genome shotgun (WGS) entry which is preliminary data.</text>
</comment>
<gene>
    <name evidence="2" type="ORF">D1970_00365</name>
</gene>
<dbReference type="Gene3D" id="3.40.1350.10">
    <property type="match status" value="1"/>
</dbReference>
<reference evidence="2 3" key="1">
    <citation type="submission" date="2018-08" db="EMBL/GenBank/DDBJ databases">
        <title>Bacillus jemisoniae sp. nov., Bacillus chryseoplanitiae sp. nov., Bacillus resnikiae sp. nov., and Bacillus frankliniae sp. nov., isolated from Viking spacecraft and associated surfaces.</title>
        <authorList>
            <person name="Seuylemezian A."/>
            <person name="Vaishampayan P."/>
        </authorList>
    </citation>
    <scope>NUCLEOTIDE SEQUENCE [LARGE SCALE GENOMIC DNA]</scope>
    <source>
        <strain evidence="2 3">JJ-247</strain>
    </source>
</reference>
<dbReference type="OrthoDB" id="2365401at2"/>
<dbReference type="GO" id="GO:0003676">
    <property type="term" value="F:nucleic acid binding"/>
    <property type="evidence" value="ECO:0007669"/>
    <property type="project" value="InterPro"/>
</dbReference>
<dbReference type="RefSeq" id="WP_119110901.1">
    <property type="nucleotide sequence ID" value="NZ_CBCSEO010000001.1"/>
</dbReference>
<keyword evidence="3" id="KW-1185">Reference proteome</keyword>
<dbReference type="Proteomes" id="UP000265816">
    <property type="component" value="Unassembled WGS sequence"/>
</dbReference>
<accession>A0A398BF47</accession>
<dbReference type="InterPro" id="IPR021671">
    <property type="entry name" value="PD(D/E)XK_Endonuc"/>
</dbReference>
<dbReference type="AlphaFoldDB" id="A0A398BF47"/>
<feature type="domain" description="PD(D/E)XK endonuclease" evidence="1">
    <location>
        <begin position="3"/>
        <end position="64"/>
    </location>
</feature>
<sequence length="132" mass="14592">MAHDTATKGRHAELIAVTALLANGWTVMEPTVPDAFDLGITRPGWTELKRVQVKSARARNKDGTDWIVIHGAKNNGSVYSMDEADYFIGVHEGVAYMFENREICEYWAKPAELSAKWTKLDASIGNLKLGAI</sequence>
<protein>
    <recommendedName>
        <fullName evidence="1">PD(D/E)XK endonuclease domain-containing protein</fullName>
    </recommendedName>
</protein>
<organism evidence="2 3">
    <name type="scientific">Mesobacillus zeae</name>
    <dbReference type="NCBI Taxonomy" id="1917180"/>
    <lineage>
        <taxon>Bacteria</taxon>
        <taxon>Bacillati</taxon>
        <taxon>Bacillota</taxon>
        <taxon>Bacilli</taxon>
        <taxon>Bacillales</taxon>
        <taxon>Bacillaceae</taxon>
        <taxon>Mesobacillus</taxon>
    </lineage>
</organism>
<evidence type="ECO:0000259" key="1">
    <source>
        <dbReference type="Pfam" id="PF11645"/>
    </source>
</evidence>
<dbReference type="Pfam" id="PF11645">
    <property type="entry name" value="PDDEXK_5"/>
    <property type="match status" value="1"/>
</dbReference>
<evidence type="ECO:0000313" key="3">
    <source>
        <dbReference type="Proteomes" id="UP000265816"/>
    </source>
</evidence>
<dbReference type="EMBL" id="QWVT01000001">
    <property type="protein sequence ID" value="RID88989.1"/>
    <property type="molecule type" value="Genomic_DNA"/>
</dbReference>
<dbReference type="InterPro" id="IPR011856">
    <property type="entry name" value="tRNA_endonuc-like_dom_sf"/>
</dbReference>
<proteinExistence type="predicted"/>
<evidence type="ECO:0000313" key="2">
    <source>
        <dbReference type="EMBL" id="RID88989.1"/>
    </source>
</evidence>
<name>A0A398BF47_9BACI</name>